<organism evidence="5 6">
    <name type="scientific">Virgisporangium aliadipatigenens</name>
    <dbReference type="NCBI Taxonomy" id="741659"/>
    <lineage>
        <taxon>Bacteria</taxon>
        <taxon>Bacillati</taxon>
        <taxon>Actinomycetota</taxon>
        <taxon>Actinomycetes</taxon>
        <taxon>Micromonosporales</taxon>
        <taxon>Micromonosporaceae</taxon>
        <taxon>Virgisporangium</taxon>
    </lineage>
</organism>
<keyword evidence="1" id="KW-0805">Transcription regulation</keyword>
<dbReference type="PANTHER" id="PTHR43537:SF5">
    <property type="entry name" value="UXU OPERON TRANSCRIPTIONAL REGULATOR"/>
    <property type="match status" value="1"/>
</dbReference>
<dbReference type="InterPro" id="IPR011711">
    <property type="entry name" value="GntR_C"/>
</dbReference>
<dbReference type="InterPro" id="IPR036388">
    <property type="entry name" value="WH-like_DNA-bd_sf"/>
</dbReference>
<accession>A0A8J4DUL1</accession>
<keyword evidence="6" id="KW-1185">Reference proteome</keyword>
<dbReference type="Pfam" id="PF07729">
    <property type="entry name" value="FCD"/>
    <property type="match status" value="1"/>
</dbReference>
<dbReference type="Gene3D" id="1.20.120.530">
    <property type="entry name" value="GntR ligand-binding domain-like"/>
    <property type="match status" value="1"/>
</dbReference>
<gene>
    <name evidence="5" type="ORF">Val02_70590</name>
</gene>
<evidence type="ECO:0000259" key="4">
    <source>
        <dbReference type="PROSITE" id="PS50949"/>
    </source>
</evidence>
<evidence type="ECO:0000313" key="6">
    <source>
        <dbReference type="Proteomes" id="UP000619260"/>
    </source>
</evidence>
<evidence type="ECO:0000256" key="2">
    <source>
        <dbReference type="ARBA" id="ARBA00023125"/>
    </source>
</evidence>
<dbReference type="Proteomes" id="UP000619260">
    <property type="component" value="Unassembled WGS sequence"/>
</dbReference>
<dbReference type="InterPro" id="IPR000524">
    <property type="entry name" value="Tscrpt_reg_HTH_GntR"/>
</dbReference>
<evidence type="ECO:0000313" key="5">
    <source>
        <dbReference type="EMBL" id="GIJ50173.1"/>
    </source>
</evidence>
<dbReference type="PRINTS" id="PR00035">
    <property type="entry name" value="HTHGNTR"/>
</dbReference>
<sequence>MKSEHGVALPAYRTLADRLRTEIVSGRLKPGERLPTEPQLCGSTGLSRSTVREALRLLASQHLITTVRGVTGGSFVTQPHPSLFAESLSNGLQFLMSCGPVDGHQVFEVRELLEVPAAGLAARRADAEDIAVMRATFCDPETADLDTLLAGSSLFHAAVARACGNPVLQMVLEPLYSVGNQREIGARFPFDRWQRFDRDHREILAAIESRDVGAARGAAAAHLAALHETYADVRYQPV</sequence>
<dbReference type="SUPFAM" id="SSF48008">
    <property type="entry name" value="GntR ligand-binding domain-like"/>
    <property type="match status" value="1"/>
</dbReference>
<dbReference type="PROSITE" id="PS50949">
    <property type="entry name" value="HTH_GNTR"/>
    <property type="match status" value="1"/>
</dbReference>
<reference evidence="5" key="1">
    <citation type="submission" date="2021-01" db="EMBL/GenBank/DDBJ databases">
        <title>Whole genome shotgun sequence of Virgisporangium aliadipatigenens NBRC 105644.</title>
        <authorList>
            <person name="Komaki H."/>
            <person name="Tamura T."/>
        </authorList>
    </citation>
    <scope>NUCLEOTIDE SEQUENCE</scope>
    <source>
        <strain evidence="5">NBRC 105644</strain>
    </source>
</reference>
<dbReference type="CDD" id="cd07377">
    <property type="entry name" value="WHTH_GntR"/>
    <property type="match status" value="1"/>
</dbReference>
<dbReference type="InterPro" id="IPR008920">
    <property type="entry name" value="TF_FadR/GntR_C"/>
</dbReference>
<dbReference type="PANTHER" id="PTHR43537">
    <property type="entry name" value="TRANSCRIPTIONAL REGULATOR, GNTR FAMILY"/>
    <property type="match status" value="1"/>
</dbReference>
<dbReference type="SMART" id="SM00345">
    <property type="entry name" value="HTH_GNTR"/>
    <property type="match status" value="1"/>
</dbReference>
<proteinExistence type="predicted"/>
<dbReference type="SUPFAM" id="SSF46785">
    <property type="entry name" value="Winged helix' DNA-binding domain"/>
    <property type="match status" value="1"/>
</dbReference>
<keyword evidence="2" id="KW-0238">DNA-binding</keyword>
<dbReference type="GO" id="GO:0003700">
    <property type="term" value="F:DNA-binding transcription factor activity"/>
    <property type="evidence" value="ECO:0007669"/>
    <property type="project" value="InterPro"/>
</dbReference>
<evidence type="ECO:0000256" key="1">
    <source>
        <dbReference type="ARBA" id="ARBA00023015"/>
    </source>
</evidence>
<dbReference type="Gene3D" id="1.10.10.10">
    <property type="entry name" value="Winged helix-like DNA-binding domain superfamily/Winged helix DNA-binding domain"/>
    <property type="match status" value="1"/>
</dbReference>
<dbReference type="EMBL" id="BOPF01000033">
    <property type="protein sequence ID" value="GIJ50173.1"/>
    <property type="molecule type" value="Genomic_DNA"/>
</dbReference>
<keyword evidence="3" id="KW-0804">Transcription</keyword>
<dbReference type="GO" id="GO:0003677">
    <property type="term" value="F:DNA binding"/>
    <property type="evidence" value="ECO:0007669"/>
    <property type="project" value="UniProtKB-KW"/>
</dbReference>
<dbReference type="SMART" id="SM00895">
    <property type="entry name" value="FCD"/>
    <property type="match status" value="1"/>
</dbReference>
<feature type="domain" description="HTH gntR-type" evidence="4">
    <location>
        <begin position="9"/>
        <end position="79"/>
    </location>
</feature>
<evidence type="ECO:0000256" key="3">
    <source>
        <dbReference type="ARBA" id="ARBA00023163"/>
    </source>
</evidence>
<dbReference type="InterPro" id="IPR036390">
    <property type="entry name" value="WH_DNA-bd_sf"/>
</dbReference>
<dbReference type="Pfam" id="PF00392">
    <property type="entry name" value="GntR"/>
    <property type="match status" value="1"/>
</dbReference>
<dbReference type="RefSeq" id="WP_239153572.1">
    <property type="nucleotide sequence ID" value="NZ_BOPF01000033.1"/>
</dbReference>
<dbReference type="AlphaFoldDB" id="A0A8J4DUL1"/>
<protein>
    <submittedName>
        <fullName evidence="5">GntR family transcriptional regulator</fullName>
    </submittedName>
</protein>
<comment type="caution">
    <text evidence="5">The sequence shown here is derived from an EMBL/GenBank/DDBJ whole genome shotgun (WGS) entry which is preliminary data.</text>
</comment>
<name>A0A8J4DUL1_9ACTN</name>